<reference evidence="1 2" key="2">
    <citation type="journal article" date="2022" name="Mol. Ecol. Resour.">
        <title>The genomes of chicory, endive, great burdock and yacon provide insights into Asteraceae paleo-polyploidization history and plant inulin production.</title>
        <authorList>
            <person name="Fan W."/>
            <person name="Wang S."/>
            <person name="Wang H."/>
            <person name="Wang A."/>
            <person name="Jiang F."/>
            <person name="Liu H."/>
            <person name="Zhao H."/>
            <person name="Xu D."/>
            <person name="Zhang Y."/>
        </authorList>
    </citation>
    <scope>NUCLEOTIDE SEQUENCE [LARGE SCALE GENOMIC DNA]</scope>
    <source>
        <strain evidence="2">cv. Punajuju</strain>
        <tissue evidence="1">Leaves</tissue>
    </source>
</reference>
<proteinExistence type="predicted"/>
<gene>
    <name evidence="1" type="ORF">L2E82_21874</name>
</gene>
<reference evidence="2" key="1">
    <citation type="journal article" date="2022" name="Mol. Ecol. Resour.">
        <title>The genomes of chicory, endive, great burdock and yacon provide insights into Asteraceae palaeo-polyploidization history and plant inulin production.</title>
        <authorList>
            <person name="Fan W."/>
            <person name="Wang S."/>
            <person name="Wang H."/>
            <person name="Wang A."/>
            <person name="Jiang F."/>
            <person name="Liu H."/>
            <person name="Zhao H."/>
            <person name="Xu D."/>
            <person name="Zhang Y."/>
        </authorList>
    </citation>
    <scope>NUCLEOTIDE SEQUENCE [LARGE SCALE GENOMIC DNA]</scope>
    <source>
        <strain evidence="2">cv. Punajuju</strain>
    </source>
</reference>
<organism evidence="1 2">
    <name type="scientific">Cichorium intybus</name>
    <name type="common">Chicory</name>
    <dbReference type="NCBI Taxonomy" id="13427"/>
    <lineage>
        <taxon>Eukaryota</taxon>
        <taxon>Viridiplantae</taxon>
        <taxon>Streptophyta</taxon>
        <taxon>Embryophyta</taxon>
        <taxon>Tracheophyta</taxon>
        <taxon>Spermatophyta</taxon>
        <taxon>Magnoliopsida</taxon>
        <taxon>eudicotyledons</taxon>
        <taxon>Gunneridae</taxon>
        <taxon>Pentapetalae</taxon>
        <taxon>asterids</taxon>
        <taxon>campanulids</taxon>
        <taxon>Asterales</taxon>
        <taxon>Asteraceae</taxon>
        <taxon>Cichorioideae</taxon>
        <taxon>Cichorieae</taxon>
        <taxon>Cichoriinae</taxon>
        <taxon>Cichorium</taxon>
    </lineage>
</organism>
<dbReference type="EMBL" id="CM042012">
    <property type="protein sequence ID" value="KAI3750943.1"/>
    <property type="molecule type" value="Genomic_DNA"/>
</dbReference>
<keyword evidence="2" id="KW-1185">Reference proteome</keyword>
<protein>
    <submittedName>
        <fullName evidence="1">Uncharacterized protein</fullName>
    </submittedName>
</protein>
<dbReference type="Proteomes" id="UP001055811">
    <property type="component" value="Linkage Group LG04"/>
</dbReference>
<evidence type="ECO:0000313" key="1">
    <source>
        <dbReference type="EMBL" id="KAI3750943.1"/>
    </source>
</evidence>
<name>A0ACB9DWU5_CICIN</name>
<evidence type="ECO:0000313" key="2">
    <source>
        <dbReference type="Proteomes" id="UP001055811"/>
    </source>
</evidence>
<accession>A0ACB9DWU5</accession>
<sequence>MYKIILIMVTGFHGKKEEKGIFAITRTYMASRSHVMSEGMYDSFDLSSFRSHPATIIAISCSPSLPFHSSPKFSPLFINNCYSPTLPLSIMSF</sequence>
<comment type="caution">
    <text evidence="1">The sequence shown here is derived from an EMBL/GenBank/DDBJ whole genome shotgun (WGS) entry which is preliminary data.</text>
</comment>